<keyword evidence="2" id="KW-0812">Transmembrane</keyword>
<gene>
    <name evidence="3" type="ORF">FHP88_03630</name>
</gene>
<feature type="transmembrane region" description="Helical" evidence="2">
    <location>
        <begin position="285"/>
        <end position="304"/>
    </location>
</feature>
<dbReference type="Pfam" id="PF13347">
    <property type="entry name" value="MFS_2"/>
    <property type="match status" value="1"/>
</dbReference>
<dbReference type="SUPFAM" id="SSF103473">
    <property type="entry name" value="MFS general substrate transporter"/>
    <property type="match status" value="1"/>
</dbReference>
<reference evidence="3 4" key="1">
    <citation type="submission" date="2019-07" db="EMBL/GenBank/DDBJ databases">
        <title>The pathways for chlorine oxyanion respiration interact through the shared metabolite chlorate.</title>
        <authorList>
            <person name="Barnum T.P."/>
            <person name="Cheng Y."/>
            <person name="Hill K.A."/>
            <person name="Lucas L.N."/>
            <person name="Carlson H.K."/>
            <person name="Coates J.D."/>
        </authorList>
    </citation>
    <scope>NUCLEOTIDE SEQUENCE [LARGE SCALE GENOMIC DNA]</scope>
    <source>
        <strain evidence="3 4">BK-1</strain>
    </source>
</reference>
<feature type="transmembrane region" description="Helical" evidence="2">
    <location>
        <begin position="105"/>
        <end position="128"/>
    </location>
</feature>
<feature type="transmembrane region" description="Helical" evidence="2">
    <location>
        <begin position="149"/>
        <end position="168"/>
    </location>
</feature>
<feature type="transmembrane region" description="Helical" evidence="2">
    <location>
        <begin position="73"/>
        <end position="93"/>
    </location>
</feature>
<dbReference type="GO" id="GO:0015293">
    <property type="term" value="F:symporter activity"/>
    <property type="evidence" value="ECO:0007669"/>
    <property type="project" value="InterPro"/>
</dbReference>
<sequence>MRIAQRLSYGLLGAPLAMAALPVYIHAPKLYGDELGLGLTLTGLILLLSRAVDTLQDPWLGRLADLAQHRRGGWGVLVALATGLLLIAYVALFNPPVAAGGWLGIWLAISLILVYTAHSALNITYLAWGARASEHSHERTRLVAYREGFALLGVILASLLPMLFVEWFGLAQGWWWFSVLFCCVLIPAVWLLMSKAPLTQLVSNATESDMLQPLRYRPFRRLATLFLLNGLAVAIAATLSLFYIADVLKLEAASGYLLAIYFVSGACSLPLWLSLSKRVGRPMTWLVGSLVAIGGFVWAIQLGAGDLVPFAMICLMSGAALGADLAMPAAIATDLIPESERDRTASYFGIWSLINKLVLALAAGLSLPLLSGFGYQPGDTAGLGALAIFYAGVPCVIKLFSAGLLLRWRPSLEVQNAN</sequence>
<feature type="transmembrane region" description="Helical" evidence="2">
    <location>
        <begin position="256"/>
        <end position="273"/>
    </location>
</feature>
<organism evidence="3 4">
    <name type="scientific">Sedimenticola selenatireducens</name>
    <dbReference type="NCBI Taxonomy" id="191960"/>
    <lineage>
        <taxon>Bacteria</taxon>
        <taxon>Pseudomonadati</taxon>
        <taxon>Pseudomonadota</taxon>
        <taxon>Gammaproteobacteria</taxon>
        <taxon>Chromatiales</taxon>
        <taxon>Sedimenticolaceae</taxon>
        <taxon>Sedimenticola</taxon>
    </lineage>
</organism>
<comment type="similarity">
    <text evidence="1">Belongs to the sodium:galactoside symporter (TC 2.A.2) family.</text>
</comment>
<evidence type="ECO:0000313" key="4">
    <source>
        <dbReference type="Proteomes" id="UP000316649"/>
    </source>
</evidence>
<dbReference type="Proteomes" id="UP000316649">
    <property type="component" value="Unassembled WGS sequence"/>
</dbReference>
<feature type="transmembrane region" description="Helical" evidence="2">
    <location>
        <begin position="222"/>
        <end position="244"/>
    </location>
</feature>
<protein>
    <submittedName>
        <fullName evidence="3">MFS transporter</fullName>
    </submittedName>
</protein>
<dbReference type="InterPro" id="IPR036259">
    <property type="entry name" value="MFS_trans_sf"/>
</dbReference>
<dbReference type="GO" id="GO:0005886">
    <property type="term" value="C:plasma membrane"/>
    <property type="evidence" value="ECO:0007669"/>
    <property type="project" value="TreeGrafter"/>
</dbReference>
<feature type="transmembrane region" description="Helical" evidence="2">
    <location>
        <begin position="174"/>
        <end position="193"/>
    </location>
</feature>
<accession>A0A558DVY3</accession>
<dbReference type="PANTHER" id="PTHR11328:SF24">
    <property type="entry name" value="MAJOR FACILITATOR SUPERFAMILY (MFS) PROFILE DOMAIN-CONTAINING PROTEIN"/>
    <property type="match status" value="1"/>
</dbReference>
<keyword evidence="2" id="KW-1133">Transmembrane helix</keyword>
<dbReference type="EMBL" id="VMNH01000004">
    <property type="protein sequence ID" value="TVO77900.1"/>
    <property type="molecule type" value="Genomic_DNA"/>
</dbReference>
<evidence type="ECO:0000256" key="2">
    <source>
        <dbReference type="SAM" id="Phobius"/>
    </source>
</evidence>
<keyword evidence="2" id="KW-0472">Membrane</keyword>
<dbReference type="AlphaFoldDB" id="A0A558DVY3"/>
<dbReference type="PANTHER" id="PTHR11328">
    <property type="entry name" value="MAJOR FACILITATOR SUPERFAMILY DOMAIN-CONTAINING PROTEIN"/>
    <property type="match status" value="1"/>
</dbReference>
<proteinExistence type="inferred from homology"/>
<feature type="transmembrane region" description="Helical" evidence="2">
    <location>
        <begin position="381"/>
        <end position="406"/>
    </location>
</feature>
<dbReference type="GO" id="GO:0008643">
    <property type="term" value="P:carbohydrate transport"/>
    <property type="evidence" value="ECO:0007669"/>
    <property type="project" value="InterPro"/>
</dbReference>
<dbReference type="InterPro" id="IPR039672">
    <property type="entry name" value="MFS_2"/>
</dbReference>
<dbReference type="Gene3D" id="1.20.1250.20">
    <property type="entry name" value="MFS general substrate transporter like domains"/>
    <property type="match status" value="2"/>
</dbReference>
<keyword evidence="4" id="KW-1185">Reference proteome</keyword>
<evidence type="ECO:0000313" key="3">
    <source>
        <dbReference type="EMBL" id="TVO77900.1"/>
    </source>
</evidence>
<evidence type="ECO:0000256" key="1">
    <source>
        <dbReference type="ARBA" id="ARBA00009617"/>
    </source>
</evidence>
<dbReference type="OrthoDB" id="181905at2"/>
<feature type="transmembrane region" description="Helical" evidence="2">
    <location>
        <begin position="310"/>
        <end position="332"/>
    </location>
</feature>
<name>A0A558DVY3_9GAMM</name>
<feature type="transmembrane region" description="Helical" evidence="2">
    <location>
        <begin position="353"/>
        <end position="375"/>
    </location>
</feature>
<feature type="transmembrane region" description="Helical" evidence="2">
    <location>
        <begin position="35"/>
        <end position="52"/>
    </location>
</feature>
<dbReference type="RefSeq" id="WP_144357624.1">
    <property type="nucleotide sequence ID" value="NZ_VMNH01000004.1"/>
</dbReference>
<comment type="caution">
    <text evidence="3">The sequence shown here is derived from an EMBL/GenBank/DDBJ whole genome shotgun (WGS) entry which is preliminary data.</text>
</comment>